<protein>
    <recommendedName>
        <fullName evidence="4">Cytochrome c domain-containing protein</fullName>
    </recommendedName>
</protein>
<organism evidence="2 3">
    <name type="scientific">Fluviicoccus keumensis</name>
    <dbReference type="NCBI Taxonomy" id="1435465"/>
    <lineage>
        <taxon>Bacteria</taxon>
        <taxon>Pseudomonadati</taxon>
        <taxon>Pseudomonadota</taxon>
        <taxon>Gammaproteobacteria</taxon>
        <taxon>Moraxellales</taxon>
        <taxon>Moraxellaceae</taxon>
        <taxon>Fluviicoccus</taxon>
    </lineage>
</organism>
<dbReference type="AlphaFoldDB" id="A0A4Q7ZB64"/>
<dbReference type="RefSeq" id="WP_207224562.1">
    <property type="nucleotide sequence ID" value="NZ_SHKX01000010.1"/>
</dbReference>
<sequence>MSLFPAGKHLLARLACVALPVLAAANAHALPSFARQTGEECAACHIGAYGPQLTPHGIAFKLNGYTDGNGKASLPFSGMVVASLAHTSKDLSAPPTDHTSLNDNALLQEISGFAAGKLSDHVGGFAQVTYSGAEHKVSMDNLDVRYATTLQNNAIVGVSVNNNPGLQDPFNTLPAWRFPYTSTELVPGAAGTILDGGLAQQVVGATAYGLFANHIYAEAGLYKSMSRNVLDKLMNIQPEGKLASAAPYARLAYYRDMHKQAFSAGVVAFNANIQPDPASDLTNKYRDLGVDAAWQFLGTRRHICTISGSYIHEKQTLDASFAAGDSANPTATLNQLNINTSYTFDQTYGLTLGAFRTTGSEDTGLYAPAADTGSNNGKPDTQGYTVQTDWTPWGKESSWGSPWANVRVGLQYTNYTKFNGGSTNYDGSGRDAKDNNTLFGFVWTSF</sequence>
<name>A0A4Q7ZB64_9GAMM</name>
<proteinExistence type="predicted"/>
<gene>
    <name evidence="2" type="ORF">EV700_0787</name>
</gene>
<evidence type="ECO:0000313" key="3">
    <source>
        <dbReference type="Proteomes" id="UP000292423"/>
    </source>
</evidence>
<evidence type="ECO:0008006" key="4">
    <source>
        <dbReference type="Google" id="ProtNLM"/>
    </source>
</evidence>
<evidence type="ECO:0000313" key="2">
    <source>
        <dbReference type="EMBL" id="RZU47820.1"/>
    </source>
</evidence>
<dbReference type="Proteomes" id="UP000292423">
    <property type="component" value="Unassembled WGS sequence"/>
</dbReference>
<dbReference type="EMBL" id="SHKX01000010">
    <property type="protein sequence ID" value="RZU47820.1"/>
    <property type="molecule type" value="Genomic_DNA"/>
</dbReference>
<keyword evidence="1" id="KW-0732">Signal</keyword>
<keyword evidence="3" id="KW-1185">Reference proteome</keyword>
<reference evidence="2 3" key="1">
    <citation type="submission" date="2019-02" db="EMBL/GenBank/DDBJ databases">
        <title>Genomic Encyclopedia of Type Strains, Phase IV (KMG-IV): sequencing the most valuable type-strain genomes for metagenomic binning, comparative biology and taxonomic classification.</title>
        <authorList>
            <person name="Goeker M."/>
        </authorList>
    </citation>
    <scope>NUCLEOTIDE SEQUENCE [LARGE SCALE GENOMIC DNA]</scope>
    <source>
        <strain evidence="2 3">DSM 105135</strain>
    </source>
</reference>
<accession>A0A4Q7ZB64</accession>
<feature type="chain" id="PRO_5020442957" description="Cytochrome c domain-containing protein" evidence="1">
    <location>
        <begin position="30"/>
        <end position="446"/>
    </location>
</feature>
<evidence type="ECO:0000256" key="1">
    <source>
        <dbReference type="SAM" id="SignalP"/>
    </source>
</evidence>
<feature type="signal peptide" evidence="1">
    <location>
        <begin position="1"/>
        <end position="29"/>
    </location>
</feature>
<comment type="caution">
    <text evidence="2">The sequence shown here is derived from an EMBL/GenBank/DDBJ whole genome shotgun (WGS) entry which is preliminary data.</text>
</comment>